<evidence type="ECO:0000313" key="12">
    <source>
        <dbReference type="Proteomes" id="UP000007014"/>
    </source>
</evidence>
<keyword evidence="5" id="KW-0677">Repeat</keyword>
<evidence type="ECO:0000256" key="5">
    <source>
        <dbReference type="ARBA" id="ARBA00022737"/>
    </source>
</evidence>
<comment type="similarity">
    <text evidence="2 9">Belongs to the mitochondrial carrier (TC 2.A.29) family.</text>
</comment>
<proteinExistence type="inferred from homology"/>
<name>M1VAJ9_CYAM1</name>
<dbReference type="HOGENOM" id="CLU_772453_0_0_1"/>
<feature type="repeat" description="Solcar" evidence="8">
    <location>
        <begin position="149"/>
        <end position="241"/>
    </location>
</feature>
<feature type="transmembrane region" description="Helical" evidence="10">
    <location>
        <begin position="212"/>
        <end position="234"/>
    </location>
</feature>
<keyword evidence="7 8" id="KW-0472">Membrane</keyword>
<dbReference type="Gene3D" id="1.50.40.10">
    <property type="entry name" value="Mitochondrial carrier domain"/>
    <property type="match status" value="1"/>
</dbReference>
<feature type="repeat" description="Solcar" evidence="8">
    <location>
        <begin position="58"/>
        <end position="138"/>
    </location>
</feature>
<evidence type="ECO:0000256" key="8">
    <source>
        <dbReference type="PROSITE-ProRule" id="PRU00282"/>
    </source>
</evidence>
<dbReference type="SUPFAM" id="SSF103506">
    <property type="entry name" value="Mitochondrial carrier"/>
    <property type="match status" value="1"/>
</dbReference>
<organism evidence="11 12">
    <name type="scientific">Cyanidioschyzon merolae (strain NIES-3377 / 10D)</name>
    <name type="common">Unicellular red alga</name>
    <dbReference type="NCBI Taxonomy" id="280699"/>
    <lineage>
        <taxon>Eukaryota</taxon>
        <taxon>Rhodophyta</taxon>
        <taxon>Bangiophyceae</taxon>
        <taxon>Cyanidiales</taxon>
        <taxon>Cyanidiaceae</taxon>
        <taxon>Cyanidioschyzon</taxon>
    </lineage>
</organism>
<reference evidence="11 12" key="2">
    <citation type="journal article" date="2007" name="BMC Biol.">
        <title>A 100%-complete sequence reveals unusually simple genomic features in the hot-spring red alga Cyanidioschyzon merolae.</title>
        <authorList>
            <person name="Nozaki H."/>
            <person name="Takano H."/>
            <person name="Misumi O."/>
            <person name="Terasawa K."/>
            <person name="Matsuzaki M."/>
            <person name="Maruyama S."/>
            <person name="Nishida K."/>
            <person name="Yagisawa F."/>
            <person name="Yoshida Y."/>
            <person name="Fujiwara T."/>
            <person name="Takio S."/>
            <person name="Tamura K."/>
            <person name="Chung S.J."/>
            <person name="Nakamura S."/>
            <person name="Kuroiwa H."/>
            <person name="Tanaka K."/>
            <person name="Sato N."/>
            <person name="Kuroiwa T."/>
        </authorList>
    </citation>
    <scope>NUCLEOTIDE SEQUENCE [LARGE SCALE GENOMIC DNA]</scope>
    <source>
        <strain evidence="11 12">10D</strain>
    </source>
</reference>
<keyword evidence="4 8" id="KW-0812">Transmembrane</keyword>
<dbReference type="GeneID" id="16996194"/>
<dbReference type="AlphaFoldDB" id="M1VAJ9"/>
<dbReference type="InterPro" id="IPR018108">
    <property type="entry name" value="MCP_transmembrane"/>
</dbReference>
<evidence type="ECO:0000256" key="2">
    <source>
        <dbReference type="ARBA" id="ARBA00006375"/>
    </source>
</evidence>
<protein>
    <submittedName>
        <fullName evidence="11">Similar to mitochondrial carrier protein</fullName>
    </submittedName>
</protein>
<sequence length="359" mass="39713">MEAKAGVATADAAMPALVLTRSTHSGFVLLSSCVENAKRLYFWGVLCGDMVVSGHNEDAKLIDFATGGVAGFLADLVTYPFDRLRTIFIVSSRHTNNWDTFIQAGGFRTLYQGFSTVALFTLPVHGVYFGLYEWTLRRFRGSEQRSGAADTLAVPVAGLVAELGTAPIWNVQEVIKQRIQAQSLQRLVPGNGTFQSPWQMFRHIVQQEGPRGLFRGFSAGLLVYAPFACVYFWIFEHGRERGRAPLVNGVLSGTCATIVTHPLEVLRTHMVVSKYPRSAWSVALDIHRRYGIRGFLKGLGARTLWLAPSAALSLAFYQHLQEVWKGNPRPMLSRAISEPKLPGCENARIRRGLSSNRNG</sequence>
<dbReference type="PROSITE" id="PS51257">
    <property type="entry name" value="PROKAR_LIPOPROTEIN"/>
    <property type="match status" value="1"/>
</dbReference>
<keyword evidence="6 10" id="KW-1133">Transmembrane helix</keyword>
<evidence type="ECO:0000256" key="6">
    <source>
        <dbReference type="ARBA" id="ARBA00022989"/>
    </source>
</evidence>
<evidence type="ECO:0000313" key="11">
    <source>
        <dbReference type="EMBL" id="BAM82144.1"/>
    </source>
</evidence>
<dbReference type="eggNOG" id="KOG0768">
    <property type="taxonomic scope" value="Eukaryota"/>
</dbReference>
<dbReference type="EMBL" id="AP006499">
    <property type="protein sequence ID" value="BAM82144.1"/>
    <property type="molecule type" value="Genomic_DNA"/>
</dbReference>
<dbReference type="KEGG" id="cme:CYME_CMQ258C"/>
<dbReference type="PROSITE" id="PS50920">
    <property type="entry name" value="SOLCAR"/>
    <property type="match status" value="3"/>
</dbReference>
<evidence type="ECO:0000256" key="1">
    <source>
        <dbReference type="ARBA" id="ARBA00004141"/>
    </source>
</evidence>
<evidence type="ECO:0000256" key="3">
    <source>
        <dbReference type="ARBA" id="ARBA00022448"/>
    </source>
</evidence>
<dbReference type="InterPro" id="IPR023395">
    <property type="entry name" value="MCP_dom_sf"/>
</dbReference>
<accession>M1VAJ9</accession>
<dbReference type="Pfam" id="PF00153">
    <property type="entry name" value="Mito_carr"/>
    <property type="match status" value="3"/>
</dbReference>
<dbReference type="Gramene" id="CMQ258CT">
    <property type="protein sequence ID" value="CMQ258CT"/>
    <property type="gene ID" value="CMQ258C"/>
</dbReference>
<dbReference type="PANTHER" id="PTHR45667">
    <property type="entry name" value="S-ADENOSYLMETHIONINE MITOCHONDRIAL CARRIER PROTEIN"/>
    <property type="match status" value="1"/>
</dbReference>
<evidence type="ECO:0000256" key="10">
    <source>
        <dbReference type="SAM" id="Phobius"/>
    </source>
</evidence>
<keyword evidence="3 9" id="KW-0813">Transport</keyword>
<dbReference type="RefSeq" id="XP_005538180.1">
    <property type="nucleotide sequence ID" value="XM_005538123.1"/>
</dbReference>
<evidence type="ECO:0000256" key="4">
    <source>
        <dbReference type="ARBA" id="ARBA00022692"/>
    </source>
</evidence>
<comment type="subcellular location">
    <subcellularLocation>
        <location evidence="1">Membrane</location>
        <topology evidence="1">Multi-pass membrane protein</topology>
    </subcellularLocation>
</comment>
<feature type="repeat" description="Solcar" evidence="8">
    <location>
        <begin position="243"/>
        <end position="323"/>
    </location>
</feature>
<gene>
    <name evidence="11" type="ORF">CYME_CMQ258C</name>
</gene>
<dbReference type="OrthoDB" id="250329at2759"/>
<dbReference type="Proteomes" id="UP000007014">
    <property type="component" value="Chromosome 17"/>
</dbReference>
<evidence type="ECO:0000256" key="9">
    <source>
        <dbReference type="RuleBase" id="RU000488"/>
    </source>
</evidence>
<dbReference type="GO" id="GO:0016020">
    <property type="term" value="C:membrane"/>
    <property type="evidence" value="ECO:0007669"/>
    <property type="project" value="UniProtKB-SubCell"/>
</dbReference>
<dbReference type="OMA" id="RWVSMSL"/>
<evidence type="ECO:0000256" key="7">
    <source>
        <dbReference type="ARBA" id="ARBA00023136"/>
    </source>
</evidence>
<reference evidence="11 12" key="1">
    <citation type="journal article" date="2004" name="Nature">
        <title>Genome sequence of the ultrasmall unicellular red alga Cyanidioschyzon merolae 10D.</title>
        <authorList>
            <person name="Matsuzaki M."/>
            <person name="Misumi O."/>
            <person name="Shin-i T."/>
            <person name="Maruyama S."/>
            <person name="Takahara M."/>
            <person name="Miyagishima S."/>
            <person name="Mori T."/>
            <person name="Nishida K."/>
            <person name="Yagisawa F."/>
            <person name="Nishida K."/>
            <person name="Yoshida Y."/>
            <person name="Nishimura Y."/>
            <person name="Nakao S."/>
            <person name="Kobayashi T."/>
            <person name="Momoyama Y."/>
            <person name="Higashiyama T."/>
            <person name="Minoda A."/>
            <person name="Sano M."/>
            <person name="Nomoto H."/>
            <person name="Oishi K."/>
            <person name="Hayashi H."/>
            <person name="Ohta F."/>
            <person name="Nishizaka S."/>
            <person name="Haga S."/>
            <person name="Miura S."/>
            <person name="Morishita T."/>
            <person name="Kabeya Y."/>
            <person name="Terasawa K."/>
            <person name="Suzuki Y."/>
            <person name="Ishii Y."/>
            <person name="Asakawa S."/>
            <person name="Takano H."/>
            <person name="Ohta N."/>
            <person name="Kuroiwa H."/>
            <person name="Tanaka K."/>
            <person name="Shimizu N."/>
            <person name="Sugano S."/>
            <person name="Sato N."/>
            <person name="Nozaki H."/>
            <person name="Ogasawara N."/>
            <person name="Kohara Y."/>
            <person name="Kuroiwa T."/>
        </authorList>
    </citation>
    <scope>NUCLEOTIDE SEQUENCE [LARGE SCALE GENOMIC DNA]</scope>
    <source>
        <strain evidence="11 12">10D</strain>
    </source>
</reference>
<keyword evidence="12" id="KW-1185">Reference proteome</keyword>